<comment type="caution">
    <text evidence="1">The sequence shown here is derived from an EMBL/GenBank/DDBJ whole genome shotgun (WGS) entry which is preliminary data.</text>
</comment>
<evidence type="ECO:0000313" key="3">
    <source>
        <dbReference type="Proteomes" id="UP000681967"/>
    </source>
</evidence>
<sequence length="45" mass="5196">ALPLPLILSPYTEKLLTKNKKIIYQNVDGSEISNDDPDVEYIRDY</sequence>
<dbReference type="EMBL" id="CAJOBI010091039">
    <property type="protein sequence ID" value="CAF4542382.1"/>
    <property type="molecule type" value="Genomic_DNA"/>
</dbReference>
<protein>
    <submittedName>
        <fullName evidence="1">Uncharacterized protein</fullName>
    </submittedName>
</protein>
<name>A0A8S2XZQ7_9BILA</name>
<reference evidence="1" key="1">
    <citation type="submission" date="2021-02" db="EMBL/GenBank/DDBJ databases">
        <authorList>
            <person name="Nowell W R."/>
        </authorList>
    </citation>
    <scope>NUCLEOTIDE SEQUENCE</scope>
</reference>
<feature type="non-terminal residue" evidence="1">
    <location>
        <position position="1"/>
    </location>
</feature>
<proteinExistence type="predicted"/>
<evidence type="ECO:0000313" key="2">
    <source>
        <dbReference type="EMBL" id="CAF4542382.1"/>
    </source>
</evidence>
<dbReference type="Proteomes" id="UP000676336">
    <property type="component" value="Unassembled WGS sequence"/>
</dbReference>
<dbReference type="EMBL" id="CAJOBH010082563">
    <property type="protein sequence ID" value="CAF4523956.1"/>
    <property type="molecule type" value="Genomic_DNA"/>
</dbReference>
<dbReference type="AlphaFoldDB" id="A0A8S2XZQ7"/>
<accession>A0A8S2XZQ7</accession>
<gene>
    <name evidence="1" type="ORF">BYL167_LOCUS37030</name>
    <name evidence="2" type="ORF">SMN809_LOCUS36677</name>
</gene>
<organism evidence="1 3">
    <name type="scientific">Rotaria magnacalcarata</name>
    <dbReference type="NCBI Taxonomy" id="392030"/>
    <lineage>
        <taxon>Eukaryota</taxon>
        <taxon>Metazoa</taxon>
        <taxon>Spiralia</taxon>
        <taxon>Gnathifera</taxon>
        <taxon>Rotifera</taxon>
        <taxon>Eurotatoria</taxon>
        <taxon>Bdelloidea</taxon>
        <taxon>Philodinida</taxon>
        <taxon>Philodinidae</taxon>
        <taxon>Rotaria</taxon>
    </lineage>
</organism>
<evidence type="ECO:0000313" key="1">
    <source>
        <dbReference type="EMBL" id="CAF4523956.1"/>
    </source>
</evidence>
<dbReference type="Proteomes" id="UP000681967">
    <property type="component" value="Unassembled WGS sequence"/>
</dbReference>